<dbReference type="PANTHER" id="PTHR23285:SF7">
    <property type="entry name" value="LD09246P1"/>
    <property type="match status" value="1"/>
</dbReference>
<dbReference type="PANTHER" id="PTHR23285">
    <property type="entry name" value="RING FINGER AND KH DOMAIN CONTAINING PROTEIN 1"/>
    <property type="match status" value="1"/>
</dbReference>
<reference evidence="4 5" key="1">
    <citation type="submission" date="2019-07" db="EMBL/GenBank/DDBJ databases">
        <title>Draft genome assembly of a fouling barnacle, Amphibalanus amphitrite (Darwin, 1854): The first reference genome for Thecostraca.</title>
        <authorList>
            <person name="Kim W."/>
        </authorList>
    </citation>
    <scope>NUCLEOTIDE SEQUENCE [LARGE SCALE GENOMIC DNA]</scope>
    <source>
        <strain evidence="4">SNU_AA5</strain>
        <tissue evidence="4">Soma without cirri and trophi</tissue>
    </source>
</reference>
<dbReference type="GO" id="GO:0010468">
    <property type="term" value="P:regulation of gene expression"/>
    <property type="evidence" value="ECO:0007669"/>
    <property type="project" value="UniProtKB-ARBA"/>
</dbReference>
<evidence type="ECO:0000313" key="4">
    <source>
        <dbReference type="EMBL" id="KAF0307850.1"/>
    </source>
</evidence>
<proteinExistence type="predicted"/>
<dbReference type="AlphaFoldDB" id="A0A6A4WW14"/>
<dbReference type="SUPFAM" id="SSF54791">
    <property type="entry name" value="Eukaryotic type KH-domain (KH-domain type I)"/>
    <property type="match status" value="1"/>
</dbReference>
<protein>
    <submittedName>
        <fullName evidence="4">RNA-binding protein MEX3B</fullName>
    </submittedName>
</protein>
<dbReference type="InterPro" id="IPR004087">
    <property type="entry name" value="KH_dom"/>
</dbReference>
<dbReference type="Proteomes" id="UP000440578">
    <property type="component" value="Unassembled WGS sequence"/>
</dbReference>
<feature type="region of interest" description="Disordered" evidence="2">
    <location>
        <begin position="227"/>
        <end position="330"/>
    </location>
</feature>
<dbReference type="InterPro" id="IPR004088">
    <property type="entry name" value="KH_dom_type_1"/>
</dbReference>
<dbReference type="GO" id="GO:0003723">
    <property type="term" value="F:RNA binding"/>
    <property type="evidence" value="ECO:0007669"/>
    <property type="project" value="UniProtKB-UniRule"/>
</dbReference>
<name>A0A6A4WW14_AMPAM</name>
<sequence>MVGRRTWRSPSRRFLAAAEHFSQLREARRQNPAGPAPALGPPKREGDVTVSVEVPYEFVGLVVGQKGATIKRIQQDTNTYITTPSRRHRPIFEVVGQPCDVETAREAITAHISSRVDKFRSETAASGGGSGGGGSFGAPSALSFLGMSEPTTYRPPAATEPTPLFGAMGDANLGGTWTGVPPPGPPPPPKQPLPPFSGPADPLAGLSASLRGLSLPDSAAAANWAVDTRGRTASLPAADPADAPGDRRRSDDAAAPRALGGLLFGLPPTLGWEGGPLPPARRASSKGSSETLNSDSGVETATPPPPLDGAAFGPIGSKRTSPTSLSGCSE</sequence>
<keyword evidence="5" id="KW-1185">Reference proteome</keyword>
<feature type="region of interest" description="Disordered" evidence="2">
    <location>
        <begin position="147"/>
        <end position="205"/>
    </location>
</feature>
<comment type="caution">
    <text evidence="4">The sequence shown here is derived from an EMBL/GenBank/DDBJ whole genome shotgun (WGS) entry which is preliminary data.</text>
</comment>
<feature type="compositionally biased region" description="Pro residues" evidence="2">
    <location>
        <begin position="180"/>
        <end position="197"/>
    </location>
</feature>
<feature type="compositionally biased region" description="Polar residues" evidence="2">
    <location>
        <begin position="318"/>
        <end position="330"/>
    </location>
</feature>
<gene>
    <name evidence="4" type="primary">MEX3B_1</name>
    <name evidence="4" type="ORF">FJT64_020864</name>
</gene>
<feature type="compositionally biased region" description="Basic and acidic residues" evidence="2">
    <location>
        <begin position="244"/>
        <end position="254"/>
    </location>
</feature>
<feature type="domain" description="K Homology" evidence="3">
    <location>
        <begin position="46"/>
        <end position="113"/>
    </location>
</feature>
<dbReference type="PROSITE" id="PS50084">
    <property type="entry name" value="KH_TYPE_1"/>
    <property type="match status" value="1"/>
</dbReference>
<dbReference type="Gene3D" id="3.30.1370.10">
    <property type="entry name" value="K Homology domain, type 1"/>
    <property type="match status" value="1"/>
</dbReference>
<evidence type="ECO:0000259" key="3">
    <source>
        <dbReference type="SMART" id="SM00322"/>
    </source>
</evidence>
<evidence type="ECO:0000313" key="5">
    <source>
        <dbReference type="Proteomes" id="UP000440578"/>
    </source>
</evidence>
<evidence type="ECO:0000256" key="1">
    <source>
        <dbReference type="PROSITE-ProRule" id="PRU00117"/>
    </source>
</evidence>
<feature type="region of interest" description="Disordered" evidence="2">
    <location>
        <begin position="24"/>
        <end position="46"/>
    </location>
</feature>
<accession>A0A6A4WW14</accession>
<keyword evidence="1" id="KW-0694">RNA-binding</keyword>
<evidence type="ECO:0000256" key="2">
    <source>
        <dbReference type="SAM" id="MobiDB-lite"/>
    </source>
</evidence>
<feature type="compositionally biased region" description="Low complexity" evidence="2">
    <location>
        <begin position="255"/>
        <end position="271"/>
    </location>
</feature>
<organism evidence="4 5">
    <name type="scientific">Amphibalanus amphitrite</name>
    <name type="common">Striped barnacle</name>
    <name type="synonym">Balanus amphitrite</name>
    <dbReference type="NCBI Taxonomy" id="1232801"/>
    <lineage>
        <taxon>Eukaryota</taxon>
        <taxon>Metazoa</taxon>
        <taxon>Ecdysozoa</taxon>
        <taxon>Arthropoda</taxon>
        <taxon>Crustacea</taxon>
        <taxon>Multicrustacea</taxon>
        <taxon>Cirripedia</taxon>
        <taxon>Thoracica</taxon>
        <taxon>Thoracicalcarea</taxon>
        <taxon>Balanomorpha</taxon>
        <taxon>Balanoidea</taxon>
        <taxon>Balanidae</taxon>
        <taxon>Amphibalaninae</taxon>
        <taxon>Amphibalanus</taxon>
    </lineage>
</organism>
<feature type="compositionally biased region" description="Polar residues" evidence="2">
    <location>
        <begin position="285"/>
        <end position="299"/>
    </location>
</feature>
<dbReference type="SMART" id="SM00322">
    <property type="entry name" value="KH"/>
    <property type="match status" value="1"/>
</dbReference>
<dbReference type="Pfam" id="PF00013">
    <property type="entry name" value="KH_1"/>
    <property type="match status" value="1"/>
</dbReference>
<dbReference type="OrthoDB" id="427410at2759"/>
<dbReference type="InterPro" id="IPR047227">
    <property type="entry name" value="MEX3"/>
</dbReference>
<dbReference type="InterPro" id="IPR036612">
    <property type="entry name" value="KH_dom_type_1_sf"/>
</dbReference>
<dbReference type="EMBL" id="VIIS01000537">
    <property type="protein sequence ID" value="KAF0307850.1"/>
    <property type="molecule type" value="Genomic_DNA"/>
</dbReference>